<keyword evidence="4" id="KW-0342">GTP-binding</keyword>
<name>A0A1G7KVB7_9BACL</name>
<feature type="domain" description="Dynamin N-terminal" evidence="7">
    <location>
        <begin position="642"/>
        <end position="866"/>
    </location>
</feature>
<reference evidence="8 9" key="1">
    <citation type="submission" date="2016-10" db="EMBL/GenBank/DDBJ databases">
        <authorList>
            <person name="de Groot N.N."/>
        </authorList>
    </citation>
    <scope>NUCLEOTIDE SEQUENCE [LARGE SCALE GENOMIC DNA]</scope>
    <source>
        <strain evidence="8 9">DSM 28129</strain>
    </source>
</reference>
<dbReference type="AlphaFoldDB" id="A0A1G7KVB7"/>
<proteinExistence type="predicted"/>
<evidence type="ECO:0000259" key="7">
    <source>
        <dbReference type="Pfam" id="PF00350"/>
    </source>
</evidence>
<evidence type="ECO:0000256" key="6">
    <source>
        <dbReference type="SAM" id="MobiDB-lite"/>
    </source>
</evidence>
<feature type="region of interest" description="Disordered" evidence="6">
    <location>
        <begin position="548"/>
        <end position="598"/>
    </location>
</feature>
<dbReference type="Pfam" id="PF00350">
    <property type="entry name" value="Dynamin_N"/>
    <property type="match status" value="2"/>
</dbReference>
<dbReference type="GO" id="GO:0016020">
    <property type="term" value="C:membrane"/>
    <property type="evidence" value="ECO:0007669"/>
    <property type="project" value="UniProtKB-SubCell"/>
</dbReference>
<dbReference type="STRING" id="670482.SAMN04488542_11093"/>
<dbReference type="InterPro" id="IPR045063">
    <property type="entry name" value="Dynamin_N"/>
</dbReference>
<accession>A0A1G7KVB7</accession>
<evidence type="ECO:0000256" key="5">
    <source>
        <dbReference type="ARBA" id="ARBA00023136"/>
    </source>
</evidence>
<comment type="subcellular location">
    <subcellularLocation>
        <location evidence="1">Membrane</location>
    </subcellularLocation>
</comment>
<evidence type="ECO:0000256" key="4">
    <source>
        <dbReference type="ARBA" id="ARBA00023134"/>
    </source>
</evidence>
<dbReference type="GO" id="GO:0003924">
    <property type="term" value="F:GTPase activity"/>
    <property type="evidence" value="ECO:0007669"/>
    <property type="project" value="InterPro"/>
</dbReference>
<dbReference type="CDD" id="cd09912">
    <property type="entry name" value="DLP_2"/>
    <property type="match status" value="2"/>
</dbReference>
<evidence type="ECO:0000256" key="1">
    <source>
        <dbReference type="ARBA" id="ARBA00004370"/>
    </source>
</evidence>
<gene>
    <name evidence="8" type="ORF">SAMN04488542_11093</name>
</gene>
<dbReference type="GO" id="GO:0005525">
    <property type="term" value="F:GTP binding"/>
    <property type="evidence" value="ECO:0007669"/>
    <property type="project" value="UniProtKB-KW"/>
</dbReference>
<keyword evidence="5" id="KW-0472">Membrane</keyword>
<keyword evidence="9" id="KW-1185">Reference proteome</keyword>
<evidence type="ECO:0000313" key="9">
    <source>
        <dbReference type="Proteomes" id="UP000198972"/>
    </source>
</evidence>
<dbReference type="EMBL" id="FNBG01000010">
    <property type="protein sequence ID" value="SDF41208.1"/>
    <property type="molecule type" value="Genomic_DNA"/>
</dbReference>
<dbReference type="PANTHER" id="PTHR10465:SF0">
    <property type="entry name" value="SARCALUMENIN"/>
    <property type="match status" value="1"/>
</dbReference>
<keyword evidence="2" id="KW-0547">Nucleotide-binding</keyword>
<dbReference type="SUPFAM" id="SSF52540">
    <property type="entry name" value="P-loop containing nucleoside triphosphate hydrolases"/>
    <property type="match status" value="2"/>
</dbReference>
<organism evidence="8 9">
    <name type="scientific">Fontibacillus panacisegetis</name>
    <dbReference type="NCBI Taxonomy" id="670482"/>
    <lineage>
        <taxon>Bacteria</taxon>
        <taxon>Bacillati</taxon>
        <taxon>Bacillota</taxon>
        <taxon>Bacilli</taxon>
        <taxon>Bacillales</taxon>
        <taxon>Paenibacillaceae</taxon>
        <taxon>Fontibacillus</taxon>
    </lineage>
</organism>
<evidence type="ECO:0000313" key="8">
    <source>
        <dbReference type="EMBL" id="SDF41208.1"/>
    </source>
</evidence>
<evidence type="ECO:0000256" key="3">
    <source>
        <dbReference type="ARBA" id="ARBA00022801"/>
    </source>
</evidence>
<feature type="compositionally biased region" description="Low complexity" evidence="6">
    <location>
        <begin position="569"/>
        <end position="580"/>
    </location>
</feature>
<dbReference type="InterPro" id="IPR027417">
    <property type="entry name" value="P-loop_NTPase"/>
</dbReference>
<sequence>MNRVSTSGRSHLQEQLAEMGRWYASYDDDIASLEIHDLLDKLSKDELTLSFCGHFSAGKSSLINNLCGRGVLLSGPMPTTANVAALRNGKRQVLLTPGNMHEASEDGGLISNDGKIAVSSEQMDQYCRDGTMYSMIEIWDDIPLLEKNGVLLDTPGVDSGDAAHALATNSALHLADVVFYVMDYNHVLSESNLTFAKVLADWGKPLYLVVNQIDKHREEELSFDTYRSSVESAFELWGIGSAGIFYISLKESEHPLNMLDSLRDTVTFLLKQQRGLLEYSIARSLQHGVEQFLERIQADETMEYENCMQNAGGEDNLESIHKELRELQLQLGENGSQRDFLRKKLADDLDSLLGSVQLMTPGLREAAQLFLESRQPGFKTGLLFQKGKTGREQDKRKVEFLERLKEQTSAQLDWHVRDLLRKFGKTHGVWGPDWEHRMDAELPRCEESWITGPARAGAVVSGEYTLRYSADVAAEISGRYRRAALSLADGLLEVLAPRLAEAQGALAMQQQELLARAAAAERAHALRTAARERAAQLHALLGAPPSLPPGILPEVRDVPALPPRPQPGPAAAAPQAPAPAEGLGSAQRRGEAAPAPGRGRLKAAAAVLEAAAAELAPYPSLGSGVRELTDRATRLRAGRFTIALFGAFSAGKSSFANALLGAQVLPVSPHPTTAAINRILAPVDGIPHGHAVITFKSQDALENDLAYSFDSLQLGAWNSRSWQKDVGRLKASDIPSAGRAHYSFLKAAAAGWEMNAARLGEKETVKLEHFAPYVAEESMACFVDSVDLYYSCPLTEQGIVIVDTPGADSIHARHTGVTFQYMKNCDALLYVTYYNHAFSRADRQFLAHLGRVKGSFALDKMFFIVNASDLASTPQELESVINHVEDGLRGAGIESPQIYGVSSHTALEAKRSNDSERLEDSGFTRFEDSFLNFIDKELAGLTIKSAANDLRKWIDRAEQRRSLLAQGQEDTIRQRQTLYDNRQKYGEKLVLLSQCNKTPEIDQEIDELLFHVRQRLLYLANDRYHEYFHPSLLQETGGDMKRKFAATFHGYLAQLSIELSREIQATSLRMETKCQSMLSDETKEWIVSLSKELSLYPPLSIELSEAWATPEIAEGMLDHSLISSDYVTYFKNPKAFFEGGGKQRLRDVLGNHLEAEVKQAVEQSGAKLYSYYRMEMARRFASIASLFEAEWDEWEAGMSALTDNNEDEEMWSSITDRLMELYKGLLEQ</sequence>
<dbReference type="Proteomes" id="UP000198972">
    <property type="component" value="Unassembled WGS sequence"/>
</dbReference>
<protein>
    <submittedName>
        <fullName evidence="8">Dynamin family protein</fullName>
    </submittedName>
</protein>
<dbReference type="Gene3D" id="3.40.50.300">
    <property type="entry name" value="P-loop containing nucleotide triphosphate hydrolases"/>
    <property type="match status" value="2"/>
</dbReference>
<dbReference type="RefSeq" id="WP_175471375.1">
    <property type="nucleotide sequence ID" value="NZ_FNBG01000010.1"/>
</dbReference>
<evidence type="ECO:0000256" key="2">
    <source>
        <dbReference type="ARBA" id="ARBA00022741"/>
    </source>
</evidence>
<keyword evidence="3" id="KW-0378">Hydrolase</keyword>
<dbReference type="PANTHER" id="PTHR10465">
    <property type="entry name" value="TRANSMEMBRANE GTPASE FZO1"/>
    <property type="match status" value="1"/>
</dbReference>
<dbReference type="InterPro" id="IPR027094">
    <property type="entry name" value="Mitofusin_fam"/>
</dbReference>
<feature type="domain" description="Dynamin N-terminal" evidence="7">
    <location>
        <begin position="51"/>
        <end position="212"/>
    </location>
</feature>